<keyword evidence="1" id="KW-0812">Transmembrane</keyword>
<proteinExistence type="predicted"/>
<dbReference type="EMBL" id="CP011409">
    <property type="protein sequence ID" value="AKZ62106.1"/>
    <property type="molecule type" value="Genomic_DNA"/>
</dbReference>
<keyword evidence="3" id="KW-1185">Reference proteome</keyword>
<reference evidence="3" key="1">
    <citation type="journal article" date="2015" name="Genome Announc.">
        <title>Complete Genome Sequence of Herbaspirillum hiltneri N3 (DSM 17495), Isolated from Surface-Sterilized Wheat Roots.</title>
        <authorList>
            <person name="Guizelini D."/>
            <person name="Saizaki P.M."/>
            <person name="Coimbra N.A."/>
            <person name="Weiss V.A."/>
            <person name="Faoro H."/>
            <person name="Sfeir M.Z."/>
            <person name="Baura V.A."/>
            <person name="Monteiro R.A."/>
            <person name="Chubatsu L.S."/>
            <person name="Souza E.M."/>
            <person name="Cruz L.M."/>
            <person name="Pedrosa F.O."/>
            <person name="Raittz R.T."/>
            <person name="Marchaukoski J.N."/>
            <person name="Steffens M.B."/>
        </authorList>
    </citation>
    <scope>NUCLEOTIDE SEQUENCE [LARGE SCALE GENOMIC DNA]</scope>
    <source>
        <strain evidence="3">N3</strain>
    </source>
</reference>
<keyword evidence="1" id="KW-1133">Transmembrane helix</keyword>
<sequence length="122" mass="13457">MFVGAFKILQSLAQLALKFTFRSHYIKFFRSDENIMKRLGLHAGCPFAIQGVTFVTQCFLQHSGPALQAFNTVRSRAKEISIGTRLIIEFVVIEFIFLVPTINIGAIVIGGKNPNIGAGKKA</sequence>
<dbReference type="Proteomes" id="UP000063429">
    <property type="component" value="Chromosome"/>
</dbReference>
<feature type="transmembrane region" description="Helical" evidence="1">
    <location>
        <begin position="86"/>
        <end position="109"/>
    </location>
</feature>
<keyword evidence="1" id="KW-0472">Membrane</keyword>
<organism evidence="2 3">
    <name type="scientific">Herbaspirillum hiltneri N3</name>
    <dbReference type="NCBI Taxonomy" id="1262470"/>
    <lineage>
        <taxon>Bacteria</taxon>
        <taxon>Pseudomonadati</taxon>
        <taxon>Pseudomonadota</taxon>
        <taxon>Betaproteobacteria</taxon>
        <taxon>Burkholderiales</taxon>
        <taxon>Oxalobacteraceae</taxon>
        <taxon>Herbaspirillum</taxon>
    </lineage>
</organism>
<gene>
    <name evidence="2" type="ORF">F506_04985</name>
</gene>
<evidence type="ECO:0000313" key="3">
    <source>
        <dbReference type="Proteomes" id="UP000063429"/>
    </source>
</evidence>
<evidence type="ECO:0000256" key="1">
    <source>
        <dbReference type="SAM" id="Phobius"/>
    </source>
</evidence>
<evidence type="ECO:0000313" key="2">
    <source>
        <dbReference type="EMBL" id="AKZ62106.1"/>
    </source>
</evidence>
<name>A0ABM5UY55_9BURK</name>
<protein>
    <submittedName>
        <fullName evidence="2">Uncharacterized protein</fullName>
    </submittedName>
</protein>
<accession>A0ABM5UY55</accession>